<dbReference type="InterPro" id="IPR043141">
    <property type="entry name" value="Ribosomal_uL10-like_sf"/>
</dbReference>
<dbReference type="SUPFAM" id="SSF160369">
    <property type="entry name" value="Ribosomal protein L10-like"/>
    <property type="match status" value="1"/>
</dbReference>
<dbReference type="InterPro" id="IPR001790">
    <property type="entry name" value="Ribosomal_uL10"/>
</dbReference>
<comment type="caution">
    <text evidence="3">The sequence shown here is derived from an EMBL/GenBank/DDBJ whole genome shotgun (WGS) entry which is preliminary data.</text>
</comment>
<dbReference type="EMBL" id="JAGKQM010000017">
    <property type="protein sequence ID" value="KAH0868996.1"/>
    <property type="molecule type" value="Genomic_DNA"/>
</dbReference>
<proteinExistence type="inferred from homology"/>
<feature type="non-terminal residue" evidence="3">
    <location>
        <position position="1"/>
    </location>
</feature>
<accession>A0ABQ7YLH6</accession>
<reference evidence="3 4" key="1">
    <citation type="submission" date="2021-05" db="EMBL/GenBank/DDBJ databases">
        <title>Genome Assembly of Synthetic Allotetraploid Brassica napus Reveals Homoeologous Exchanges between Subgenomes.</title>
        <authorList>
            <person name="Davis J.T."/>
        </authorList>
    </citation>
    <scope>NUCLEOTIDE SEQUENCE [LARGE SCALE GENOMIC DNA]</scope>
    <source>
        <strain evidence="4">cv. Da-Ae</strain>
        <tissue evidence="3">Seedling</tissue>
    </source>
</reference>
<comment type="similarity">
    <text evidence="1">Belongs to the universal ribosomal protein uL10 family.</text>
</comment>
<sequence length="225" mass="25913">ACHCSSTVEVCLLKFWEVQNAKKTGEVMDVEMLLLGQRTKEGKEHKESIVNGVTEAVEKYNYAYVFSFENMRNIKSNEIKQQFRHTGRFLLGLKKVIKVGLGGSASDEICPAIFTASKLLHGDVGLLIMDMPKEEVEKVEMKEVPLEQFTHEMEPESELVRMKREAKVKERNCKRMRVVAMKKQRSRSLREREEGSDEEAEKPQEKEEGNDEELQTKDEGDNEEL</sequence>
<dbReference type="Pfam" id="PF00466">
    <property type="entry name" value="Ribosomal_L10"/>
    <property type="match status" value="1"/>
</dbReference>
<feature type="region of interest" description="Disordered" evidence="2">
    <location>
        <begin position="175"/>
        <end position="225"/>
    </location>
</feature>
<name>A0ABQ7YLH6_BRANA</name>
<gene>
    <name evidence="3" type="ORF">HID58_076018</name>
</gene>
<dbReference type="Gene3D" id="3.30.70.1730">
    <property type="match status" value="1"/>
</dbReference>
<organism evidence="3 4">
    <name type="scientific">Brassica napus</name>
    <name type="common">Rape</name>
    <dbReference type="NCBI Taxonomy" id="3708"/>
    <lineage>
        <taxon>Eukaryota</taxon>
        <taxon>Viridiplantae</taxon>
        <taxon>Streptophyta</taxon>
        <taxon>Embryophyta</taxon>
        <taxon>Tracheophyta</taxon>
        <taxon>Spermatophyta</taxon>
        <taxon>Magnoliopsida</taxon>
        <taxon>eudicotyledons</taxon>
        <taxon>Gunneridae</taxon>
        <taxon>Pentapetalae</taxon>
        <taxon>rosids</taxon>
        <taxon>malvids</taxon>
        <taxon>Brassicales</taxon>
        <taxon>Brassicaceae</taxon>
        <taxon>Brassiceae</taxon>
        <taxon>Brassica</taxon>
    </lineage>
</organism>
<dbReference type="PANTHER" id="PTHR45841:SF4">
    <property type="entry name" value="RIBOSOME ASSEMBLY FACTOR MRT4"/>
    <property type="match status" value="1"/>
</dbReference>
<protein>
    <submittedName>
        <fullName evidence="3">Uncharacterized protein</fullName>
    </submittedName>
</protein>
<dbReference type="Proteomes" id="UP000824890">
    <property type="component" value="Unassembled WGS sequence"/>
</dbReference>
<keyword evidence="4" id="KW-1185">Reference proteome</keyword>
<evidence type="ECO:0000256" key="2">
    <source>
        <dbReference type="SAM" id="MobiDB-lite"/>
    </source>
</evidence>
<evidence type="ECO:0000313" key="3">
    <source>
        <dbReference type="EMBL" id="KAH0868996.1"/>
    </source>
</evidence>
<feature type="compositionally biased region" description="Basic residues" evidence="2">
    <location>
        <begin position="175"/>
        <end position="187"/>
    </location>
</feature>
<evidence type="ECO:0000313" key="4">
    <source>
        <dbReference type="Proteomes" id="UP000824890"/>
    </source>
</evidence>
<dbReference type="InterPro" id="IPR051742">
    <property type="entry name" value="Ribosome_Assembly_uL10"/>
</dbReference>
<dbReference type="PANTHER" id="PTHR45841">
    <property type="entry name" value="MRNA TURNOVER PROTEIN 4 MRTO4"/>
    <property type="match status" value="1"/>
</dbReference>
<evidence type="ECO:0000256" key="1">
    <source>
        <dbReference type="ARBA" id="ARBA00008889"/>
    </source>
</evidence>